<dbReference type="GO" id="GO:0016705">
    <property type="term" value="F:oxidoreductase activity, acting on paired donors, with incorporation or reduction of molecular oxygen"/>
    <property type="evidence" value="ECO:0007669"/>
    <property type="project" value="InterPro"/>
</dbReference>
<evidence type="ECO:0000256" key="8">
    <source>
        <dbReference type="ARBA" id="ARBA00023033"/>
    </source>
</evidence>
<reference evidence="11" key="1">
    <citation type="submission" date="2021-01" db="EMBL/GenBank/DDBJ databases">
        <authorList>
            <person name="Kaushik A."/>
        </authorList>
    </citation>
    <scope>NUCLEOTIDE SEQUENCE</scope>
    <source>
        <strain evidence="11">AG6-10EEA</strain>
    </source>
</reference>
<evidence type="ECO:0000256" key="5">
    <source>
        <dbReference type="ARBA" id="ARBA00022723"/>
    </source>
</evidence>
<keyword evidence="4 9" id="KW-0349">Heme</keyword>
<evidence type="ECO:0000256" key="2">
    <source>
        <dbReference type="ARBA" id="ARBA00005179"/>
    </source>
</evidence>
<name>A0A8H3D0Y8_9AGAM</name>
<evidence type="ECO:0000256" key="6">
    <source>
        <dbReference type="ARBA" id="ARBA00023002"/>
    </source>
</evidence>
<evidence type="ECO:0000256" key="10">
    <source>
        <dbReference type="RuleBase" id="RU000461"/>
    </source>
</evidence>
<dbReference type="PANTHER" id="PTHR24305:SF166">
    <property type="entry name" value="CYTOCHROME P450 12A4, MITOCHONDRIAL-RELATED"/>
    <property type="match status" value="1"/>
</dbReference>
<dbReference type="EMBL" id="CAJMXA010003637">
    <property type="protein sequence ID" value="CAE6508572.1"/>
    <property type="molecule type" value="Genomic_DNA"/>
</dbReference>
<gene>
    <name evidence="11" type="ORF">RDB_LOCUS123746</name>
</gene>
<protein>
    <submittedName>
        <fullName evidence="11">Uncharacterized protein</fullName>
    </submittedName>
</protein>
<dbReference type="SUPFAM" id="SSF48264">
    <property type="entry name" value="Cytochrome P450"/>
    <property type="match status" value="1"/>
</dbReference>
<dbReference type="InterPro" id="IPR002401">
    <property type="entry name" value="Cyt_P450_E_grp-I"/>
</dbReference>
<organism evidence="11 12">
    <name type="scientific">Rhizoctonia solani</name>
    <dbReference type="NCBI Taxonomy" id="456999"/>
    <lineage>
        <taxon>Eukaryota</taxon>
        <taxon>Fungi</taxon>
        <taxon>Dikarya</taxon>
        <taxon>Basidiomycota</taxon>
        <taxon>Agaricomycotina</taxon>
        <taxon>Agaricomycetes</taxon>
        <taxon>Cantharellales</taxon>
        <taxon>Ceratobasidiaceae</taxon>
        <taxon>Rhizoctonia</taxon>
    </lineage>
</organism>
<comment type="caution">
    <text evidence="11">The sequence shown here is derived from an EMBL/GenBank/DDBJ whole genome shotgun (WGS) entry which is preliminary data.</text>
</comment>
<evidence type="ECO:0000313" key="11">
    <source>
        <dbReference type="EMBL" id="CAE6508572.1"/>
    </source>
</evidence>
<dbReference type="InterPro" id="IPR017972">
    <property type="entry name" value="Cyt_P450_CS"/>
</dbReference>
<evidence type="ECO:0000256" key="4">
    <source>
        <dbReference type="ARBA" id="ARBA00022617"/>
    </source>
</evidence>
<evidence type="ECO:0000256" key="7">
    <source>
        <dbReference type="ARBA" id="ARBA00023004"/>
    </source>
</evidence>
<proteinExistence type="inferred from homology"/>
<dbReference type="Pfam" id="PF00067">
    <property type="entry name" value="p450"/>
    <property type="match status" value="1"/>
</dbReference>
<keyword evidence="7 9" id="KW-0408">Iron</keyword>
<dbReference type="PROSITE" id="PS00086">
    <property type="entry name" value="CYTOCHROME_P450"/>
    <property type="match status" value="1"/>
</dbReference>
<dbReference type="InterPro" id="IPR001128">
    <property type="entry name" value="Cyt_P450"/>
</dbReference>
<dbReference type="PANTHER" id="PTHR24305">
    <property type="entry name" value="CYTOCHROME P450"/>
    <property type="match status" value="1"/>
</dbReference>
<dbReference type="PRINTS" id="PR00385">
    <property type="entry name" value="P450"/>
</dbReference>
<dbReference type="Gene3D" id="1.10.630.10">
    <property type="entry name" value="Cytochrome P450"/>
    <property type="match status" value="1"/>
</dbReference>
<dbReference type="AlphaFoldDB" id="A0A8H3D0Y8"/>
<feature type="binding site" description="axial binding residue" evidence="9">
    <location>
        <position position="294"/>
    </location>
    <ligand>
        <name>heme</name>
        <dbReference type="ChEBI" id="CHEBI:30413"/>
    </ligand>
    <ligandPart>
        <name>Fe</name>
        <dbReference type="ChEBI" id="CHEBI:18248"/>
    </ligandPart>
</feature>
<dbReference type="InterPro" id="IPR050121">
    <property type="entry name" value="Cytochrome_P450_monoxygenase"/>
</dbReference>
<keyword evidence="6 10" id="KW-0560">Oxidoreductase</keyword>
<dbReference type="GO" id="GO:0020037">
    <property type="term" value="F:heme binding"/>
    <property type="evidence" value="ECO:0007669"/>
    <property type="project" value="InterPro"/>
</dbReference>
<comment type="cofactor">
    <cofactor evidence="1 9">
        <name>heme</name>
        <dbReference type="ChEBI" id="CHEBI:30413"/>
    </cofactor>
</comment>
<evidence type="ECO:0000313" key="12">
    <source>
        <dbReference type="Proteomes" id="UP000663853"/>
    </source>
</evidence>
<accession>A0A8H3D0Y8</accession>
<keyword evidence="8 10" id="KW-0503">Monooxygenase</keyword>
<dbReference type="GO" id="GO:0004497">
    <property type="term" value="F:monooxygenase activity"/>
    <property type="evidence" value="ECO:0007669"/>
    <property type="project" value="UniProtKB-KW"/>
</dbReference>
<comment type="similarity">
    <text evidence="3 10">Belongs to the cytochrome P450 family.</text>
</comment>
<dbReference type="InterPro" id="IPR036396">
    <property type="entry name" value="Cyt_P450_sf"/>
</dbReference>
<evidence type="ECO:0000256" key="3">
    <source>
        <dbReference type="ARBA" id="ARBA00010617"/>
    </source>
</evidence>
<comment type="pathway">
    <text evidence="2">Secondary metabolite biosynthesis.</text>
</comment>
<evidence type="ECO:0000256" key="1">
    <source>
        <dbReference type="ARBA" id="ARBA00001971"/>
    </source>
</evidence>
<sequence>MDTMGDITMGSSFGCIESAQAALLVNCTQISPVVDFPQPNLPPLYEALVTMGKSIEAAMNAPFPFLHAKLVKYTSPSWRKQYSILSTFLKNAIKEARERESITRRREAGLATDADCVLDMIIQREAREGAEAFGEGAIHDELMSFIFAGQDTTSSVLRWLVKYLSSNPEIQYRLHSEVGSVFGLDEESRESLDFNLLDDPERLPLLEAVVAETLRCAGVGAQIARELIQDEYILGRFVPKGTDVIFATAFMSRDKAEWGSDADEWWPTRWLTSDGAFNRLAGPSFPFGLGQRSCFGQRLAVLELKAYTAALSCGFFFKPVPQDIDNWEVKIESFAKQPEFSYILLEDWANKEA</sequence>
<dbReference type="PRINTS" id="PR00463">
    <property type="entry name" value="EP450I"/>
</dbReference>
<keyword evidence="5 9" id="KW-0479">Metal-binding</keyword>
<dbReference type="Proteomes" id="UP000663853">
    <property type="component" value="Unassembled WGS sequence"/>
</dbReference>
<evidence type="ECO:0000256" key="9">
    <source>
        <dbReference type="PIRSR" id="PIRSR602401-1"/>
    </source>
</evidence>
<dbReference type="GO" id="GO:0005506">
    <property type="term" value="F:iron ion binding"/>
    <property type="evidence" value="ECO:0007669"/>
    <property type="project" value="InterPro"/>
</dbReference>